<dbReference type="InterPro" id="IPR036937">
    <property type="entry name" value="Adhesion_dom_fimbrial_sf"/>
</dbReference>
<evidence type="ECO:0000313" key="3">
    <source>
        <dbReference type="Proteomes" id="UP000216897"/>
    </source>
</evidence>
<organism evidence="2 3">
    <name type="scientific">Pseudomonas lundensis</name>
    <dbReference type="NCBI Taxonomy" id="86185"/>
    <lineage>
        <taxon>Bacteria</taxon>
        <taxon>Pseudomonadati</taxon>
        <taxon>Pseudomonadota</taxon>
        <taxon>Gammaproteobacteria</taxon>
        <taxon>Pseudomonadales</taxon>
        <taxon>Pseudomonadaceae</taxon>
        <taxon>Pseudomonas</taxon>
    </lineage>
</organism>
<dbReference type="Gene3D" id="2.60.40.1090">
    <property type="entry name" value="Fimbrial-type adhesion domain"/>
    <property type="match status" value="1"/>
</dbReference>
<evidence type="ECO:0000313" key="2">
    <source>
        <dbReference type="EMBL" id="OZY53084.1"/>
    </source>
</evidence>
<proteinExistence type="predicted"/>
<dbReference type="EMBL" id="NQKG01000027">
    <property type="protein sequence ID" value="OZY53084.1"/>
    <property type="molecule type" value="Genomic_DNA"/>
</dbReference>
<keyword evidence="3" id="KW-1185">Reference proteome</keyword>
<sequence>MAHDKQSVFNQMKLNIFLAFLLGLNAPSIGAWNLVSKVNADARGLPGAETLVSVASGTASAYPTAGNPYPGNVICLNATTCQFGPISASRLYNSQRTMTVMGCTSYYNCGGQITDTNVTVNTGMTWEEAIKAWVDKHGTSVTRTHAYAYSTATGWTTQICAAWGTYGAAYFMMPGTDSCATPPIPPNQCDVLGASVDLNHGVLKVGEITGSTAQATRQVTCTQSANVRYLVSEGNPVAVGLGVSTTLTVNGVKAGDMIKLPAGTSSLSIASTLTDNGAQAGEFSKTVVLIQSFM</sequence>
<dbReference type="InterPro" id="IPR057010">
    <property type="entry name" value="MrpH_C"/>
</dbReference>
<evidence type="ECO:0000259" key="1">
    <source>
        <dbReference type="Pfam" id="PF24223"/>
    </source>
</evidence>
<name>A0ABX4GGS0_9PSED</name>
<dbReference type="Pfam" id="PF24223">
    <property type="entry name" value="MrpH_C"/>
    <property type="match status" value="1"/>
</dbReference>
<accession>A0ABX4GGS0</accession>
<protein>
    <recommendedName>
        <fullName evidence="1">Fimbrial adhesin MrpH C-terminal domain-containing protein</fullName>
    </recommendedName>
</protein>
<dbReference type="Proteomes" id="UP000216897">
    <property type="component" value="Unassembled WGS sequence"/>
</dbReference>
<comment type="caution">
    <text evidence="2">The sequence shown here is derived from an EMBL/GenBank/DDBJ whole genome shotgun (WGS) entry which is preliminary data.</text>
</comment>
<gene>
    <name evidence="2" type="ORF">CJF38_20430</name>
</gene>
<reference evidence="2 3" key="1">
    <citation type="submission" date="2017-08" db="EMBL/GenBank/DDBJ databases">
        <title>Genomic and metabolic characterisation of spoilage-associated Pseudomonas species.</title>
        <authorList>
            <person name="Stanborough T."/>
            <person name="Fegan N."/>
            <person name="Powell S.M."/>
            <person name="Singh T."/>
            <person name="Tamplin M.L."/>
            <person name="Chandry P.S."/>
        </authorList>
    </citation>
    <scope>NUCLEOTIDE SEQUENCE [LARGE SCALE GENOMIC DNA]</scope>
    <source>
        <strain evidence="2 3">L1814</strain>
    </source>
</reference>
<feature type="domain" description="Fimbrial adhesin MrpH C-terminal" evidence="1">
    <location>
        <begin position="189"/>
        <end position="290"/>
    </location>
</feature>